<dbReference type="OrthoDB" id="2518445at2759"/>
<dbReference type="VEuPathDB" id="FungiDB:MELLADRAFT_113453"/>
<dbReference type="PANTHER" id="PTHR33096">
    <property type="entry name" value="CXC2 DOMAIN-CONTAINING PROTEIN"/>
    <property type="match status" value="1"/>
</dbReference>
<dbReference type="EMBL" id="GL883174">
    <property type="protein sequence ID" value="EGF98558.1"/>
    <property type="molecule type" value="Genomic_DNA"/>
</dbReference>
<name>F4S9X1_MELLP</name>
<gene>
    <name evidence="4" type="ORF">MELLADRAFT_113453</name>
</gene>
<dbReference type="GeneID" id="18924987"/>
<dbReference type="KEGG" id="mlr:MELLADRAFT_113453"/>
<dbReference type="HOGENOM" id="CLU_011407_5_1_1"/>
<accession>F4S9X1</accession>
<feature type="coiled-coil region" evidence="1">
    <location>
        <begin position="368"/>
        <end position="428"/>
    </location>
</feature>
<keyword evidence="1" id="KW-0175">Coiled coil</keyword>
<dbReference type="RefSeq" id="XP_007418206.1">
    <property type="nucleotide sequence ID" value="XM_007418144.1"/>
</dbReference>
<dbReference type="InParanoid" id="F4S9X1"/>
<evidence type="ECO:0000256" key="1">
    <source>
        <dbReference type="SAM" id="Coils"/>
    </source>
</evidence>
<evidence type="ECO:0000256" key="2">
    <source>
        <dbReference type="SAM" id="MobiDB-lite"/>
    </source>
</evidence>
<protein>
    <recommendedName>
        <fullName evidence="3">CxC1-like cysteine cluster associated with KDZ transposases domain-containing protein</fullName>
    </recommendedName>
</protein>
<dbReference type="Proteomes" id="UP000001072">
    <property type="component" value="Unassembled WGS sequence"/>
</dbReference>
<dbReference type="AlphaFoldDB" id="F4S9X1"/>
<dbReference type="PANTHER" id="PTHR33096:SF1">
    <property type="entry name" value="CXC1-LIKE CYSTEINE CLUSTER ASSOCIATED WITH KDZ TRANSPOSASES DOMAIN-CONTAINING PROTEIN"/>
    <property type="match status" value="1"/>
</dbReference>
<evidence type="ECO:0000313" key="4">
    <source>
        <dbReference type="EMBL" id="EGF98558.1"/>
    </source>
</evidence>
<evidence type="ECO:0000259" key="3">
    <source>
        <dbReference type="Pfam" id="PF18802"/>
    </source>
</evidence>
<keyword evidence="5" id="KW-1185">Reference proteome</keyword>
<dbReference type="Pfam" id="PF18802">
    <property type="entry name" value="CxC1"/>
    <property type="match status" value="1"/>
</dbReference>
<feature type="domain" description="CxC1-like cysteine cluster associated with KDZ transposases" evidence="3">
    <location>
        <begin position="168"/>
        <end position="228"/>
    </location>
</feature>
<organism evidence="5">
    <name type="scientific">Melampsora larici-populina (strain 98AG31 / pathotype 3-4-7)</name>
    <name type="common">Poplar leaf rust fungus</name>
    <dbReference type="NCBI Taxonomy" id="747676"/>
    <lineage>
        <taxon>Eukaryota</taxon>
        <taxon>Fungi</taxon>
        <taxon>Dikarya</taxon>
        <taxon>Basidiomycota</taxon>
        <taxon>Pucciniomycotina</taxon>
        <taxon>Pucciniomycetes</taxon>
        <taxon>Pucciniales</taxon>
        <taxon>Melampsoraceae</taxon>
        <taxon>Melampsora</taxon>
    </lineage>
</organism>
<feature type="region of interest" description="Disordered" evidence="2">
    <location>
        <begin position="1"/>
        <end position="21"/>
    </location>
</feature>
<reference evidence="5" key="1">
    <citation type="journal article" date="2011" name="Proc. Natl. Acad. Sci. U.S.A.">
        <title>Obligate biotrophy features unraveled by the genomic analysis of rust fungi.</title>
        <authorList>
            <person name="Duplessis S."/>
            <person name="Cuomo C.A."/>
            <person name="Lin Y.-C."/>
            <person name="Aerts A."/>
            <person name="Tisserant E."/>
            <person name="Veneault-Fourrey C."/>
            <person name="Joly D.L."/>
            <person name="Hacquard S."/>
            <person name="Amselem J."/>
            <person name="Cantarel B.L."/>
            <person name="Chiu R."/>
            <person name="Coutinho P.M."/>
            <person name="Feau N."/>
            <person name="Field M."/>
            <person name="Frey P."/>
            <person name="Gelhaye E."/>
            <person name="Goldberg J."/>
            <person name="Grabherr M.G."/>
            <person name="Kodira C.D."/>
            <person name="Kohler A."/>
            <person name="Kuees U."/>
            <person name="Lindquist E.A."/>
            <person name="Lucas S.M."/>
            <person name="Mago R."/>
            <person name="Mauceli E."/>
            <person name="Morin E."/>
            <person name="Murat C."/>
            <person name="Pangilinan J.L."/>
            <person name="Park R."/>
            <person name="Pearson M."/>
            <person name="Quesneville H."/>
            <person name="Rouhier N."/>
            <person name="Sakthikumar S."/>
            <person name="Salamov A.A."/>
            <person name="Schmutz J."/>
            <person name="Selles B."/>
            <person name="Shapiro H."/>
            <person name="Tanguay P."/>
            <person name="Tuskan G.A."/>
            <person name="Henrissat B."/>
            <person name="Van de Peer Y."/>
            <person name="Rouze P."/>
            <person name="Ellis J.G."/>
            <person name="Dodds P.N."/>
            <person name="Schein J.E."/>
            <person name="Zhong S."/>
            <person name="Hamelin R.C."/>
            <person name="Grigoriev I.V."/>
            <person name="Szabo L.J."/>
            <person name="Martin F."/>
        </authorList>
    </citation>
    <scope>NUCLEOTIDE SEQUENCE [LARGE SCALE GENOMIC DNA]</scope>
    <source>
        <strain evidence="5">98AG31 / pathotype 3-4-7</strain>
    </source>
</reference>
<dbReference type="InterPro" id="IPR041320">
    <property type="entry name" value="CxC1"/>
</dbReference>
<evidence type="ECO:0000313" key="5">
    <source>
        <dbReference type="Proteomes" id="UP000001072"/>
    </source>
</evidence>
<sequence>MPSHRRIPGLQSNARAPKARTPLQQQLLDLQEKDDRHAEASHAARLRRFTANPILPQVEDPPDLPIPAHIMDEWQADDAEPGEVDAGEDEIDLNQFMPFRFPTGPSNDEVNPVLEALRREQHLSNRRKHEDRWAWQYALMLPTFLRCRLATSNWGDEARWNHDFRPPCNCARRTERDVDLIDILTSPSQPRTAFSVRLMKHHHAVWLRFAVGTQGFCDALDDTLDDHSPLILTSKMQPRDWRQPFTEAIDAYRAIIMQIRKIEHERLRLSKLGILAVNCPKCFGPPVGTTQTDEARVVVCLDVQFLIADTKKYQAELLSSEESLAKLLQANESHTYEYFEAQWGCQRELQLKEMNVRTKEKRVRLEVLIELEEELLEARKRMNEIDAGNAAIRTAEQRQELLGLPRSLANLEVKMQEVAQELGNAEVVNVRHGTDARVKGALAVQVAMGFLYEAKWDVMQQQSNAAIRTGVFCP</sequence>
<proteinExistence type="predicted"/>